<reference evidence="2" key="2">
    <citation type="journal article" date="2015" name="Data Brief">
        <title>Shoot transcriptome of the giant reed, Arundo donax.</title>
        <authorList>
            <person name="Barrero R.A."/>
            <person name="Guerrero F.D."/>
            <person name="Moolhuijzen P."/>
            <person name="Goolsby J.A."/>
            <person name="Tidwell J."/>
            <person name="Bellgard S.E."/>
            <person name="Bellgard M.I."/>
        </authorList>
    </citation>
    <scope>NUCLEOTIDE SEQUENCE</scope>
    <source>
        <tissue evidence="2">Shoot tissue taken approximately 20 cm above the soil surface</tissue>
    </source>
</reference>
<name>A0A0A9BZN9_ARUDO</name>
<keyword evidence="1" id="KW-0812">Transmembrane</keyword>
<sequence>MATVVSISIYRAHLICNLVLKLMSFYAVFFVIETFELAATWNLRLDFLRIQCFFLVLIG</sequence>
<protein>
    <submittedName>
        <fullName evidence="2">Uncharacterized protein</fullName>
    </submittedName>
</protein>
<organism evidence="2">
    <name type="scientific">Arundo donax</name>
    <name type="common">Giant reed</name>
    <name type="synonym">Donax arundinaceus</name>
    <dbReference type="NCBI Taxonomy" id="35708"/>
    <lineage>
        <taxon>Eukaryota</taxon>
        <taxon>Viridiplantae</taxon>
        <taxon>Streptophyta</taxon>
        <taxon>Embryophyta</taxon>
        <taxon>Tracheophyta</taxon>
        <taxon>Spermatophyta</taxon>
        <taxon>Magnoliopsida</taxon>
        <taxon>Liliopsida</taxon>
        <taxon>Poales</taxon>
        <taxon>Poaceae</taxon>
        <taxon>PACMAD clade</taxon>
        <taxon>Arundinoideae</taxon>
        <taxon>Arundineae</taxon>
        <taxon>Arundo</taxon>
    </lineage>
</organism>
<keyword evidence="1" id="KW-1133">Transmembrane helix</keyword>
<dbReference type="EMBL" id="GBRH01230242">
    <property type="protein sequence ID" value="JAD67653.1"/>
    <property type="molecule type" value="Transcribed_RNA"/>
</dbReference>
<dbReference type="AlphaFoldDB" id="A0A0A9BZN9"/>
<evidence type="ECO:0000256" key="1">
    <source>
        <dbReference type="SAM" id="Phobius"/>
    </source>
</evidence>
<feature type="transmembrane region" description="Helical" evidence="1">
    <location>
        <begin position="12"/>
        <end position="32"/>
    </location>
</feature>
<keyword evidence="1" id="KW-0472">Membrane</keyword>
<evidence type="ECO:0000313" key="2">
    <source>
        <dbReference type="EMBL" id="JAD67653.1"/>
    </source>
</evidence>
<accession>A0A0A9BZN9</accession>
<proteinExistence type="predicted"/>
<reference evidence="2" key="1">
    <citation type="submission" date="2014-09" db="EMBL/GenBank/DDBJ databases">
        <authorList>
            <person name="Magalhaes I.L.F."/>
            <person name="Oliveira U."/>
            <person name="Santos F.R."/>
            <person name="Vidigal T.H.D.A."/>
            <person name="Brescovit A.D."/>
            <person name="Santos A.J."/>
        </authorList>
    </citation>
    <scope>NUCLEOTIDE SEQUENCE</scope>
    <source>
        <tissue evidence="2">Shoot tissue taken approximately 20 cm above the soil surface</tissue>
    </source>
</reference>